<feature type="compositionally biased region" description="Pro residues" evidence="1">
    <location>
        <begin position="68"/>
        <end position="77"/>
    </location>
</feature>
<feature type="compositionally biased region" description="Basic and acidic residues" evidence="1">
    <location>
        <begin position="145"/>
        <end position="162"/>
    </location>
</feature>
<dbReference type="EMBL" id="JANPWB010000010">
    <property type="protein sequence ID" value="KAJ1146790.1"/>
    <property type="molecule type" value="Genomic_DNA"/>
</dbReference>
<comment type="caution">
    <text evidence="2">The sequence shown here is derived from an EMBL/GenBank/DDBJ whole genome shotgun (WGS) entry which is preliminary data.</text>
</comment>
<proteinExistence type="predicted"/>
<accession>A0AAV7R3J1</accession>
<sequence>MYYTYMTQFQSHVHALKSGECLESNKGPRETAVRAGCTLSIRGADFTSTLYIRDPAPEALPGLRAVPSVPPGTPAPPLLTSSPLGTAMWPPSSSPRGPWPPSPSVLSRGRVQSRGPRRTSSSAMESLCSRLGALCARPHQPHPPAEPKAKVKALERNVEGGN</sequence>
<gene>
    <name evidence="2" type="ORF">NDU88_013050</name>
</gene>
<dbReference type="AlphaFoldDB" id="A0AAV7R3J1"/>
<protein>
    <submittedName>
        <fullName evidence="2">Uncharacterized protein</fullName>
    </submittedName>
</protein>
<feature type="region of interest" description="Disordered" evidence="1">
    <location>
        <begin position="67"/>
        <end position="162"/>
    </location>
</feature>
<evidence type="ECO:0000313" key="2">
    <source>
        <dbReference type="EMBL" id="KAJ1146790.1"/>
    </source>
</evidence>
<feature type="compositionally biased region" description="Low complexity" evidence="1">
    <location>
        <begin position="78"/>
        <end position="96"/>
    </location>
</feature>
<keyword evidence="3" id="KW-1185">Reference proteome</keyword>
<name>A0AAV7R3J1_PLEWA</name>
<dbReference type="Proteomes" id="UP001066276">
    <property type="component" value="Chromosome 6"/>
</dbReference>
<evidence type="ECO:0000256" key="1">
    <source>
        <dbReference type="SAM" id="MobiDB-lite"/>
    </source>
</evidence>
<evidence type="ECO:0000313" key="3">
    <source>
        <dbReference type="Proteomes" id="UP001066276"/>
    </source>
</evidence>
<organism evidence="2 3">
    <name type="scientific">Pleurodeles waltl</name>
    <name type="common">Iberian ribbed newt</name>
    <dbReference type="NCBI Taxonomy" id="8319"/>
    <lineage>
        <taxon>Eukaryota</taxon>
        <taxon>Metazoa</taxon>
        <taxon>Chordata</taxon>
        <taxon>Craniata</taxon>
        <taxon>Vertebrata</taxon>
        <taxon>Euteleostomi</taxon>
        <taxon>Amphibia</taxon>
        <taxon>Batrachia</taxon>
        <taxon>Caudata</taxon>
        <taxon>Salamandroidea</taxon>
        <taxon>Salamandridae</taxon>
        <taxon>Pleurodelinae</taxon>
        <taxon>Pleurodeles</taxon>
    </lineage>
</organism>
<reference evidence="2" key="1">
    <citation type="journal article" date="2022" name="bioRxiv">
        <title>Sequencing and chromosome-scale assembly of the giantPleurodeles waltlgenome.</title>
        <authorList>
            <person name="Brown T."/>
            <person name="Elewa A."/>
            <person name="Iarovenko S."/>
            <person name="Subramanian E."/>
            <person name="Araus A.J."/>
            <person name="Petzold A."/>
            <person name="Susuki M."/>
            <person name="Suzuki K.-i.T."/>
            <person name="Hayashi T."/>
            <person name="Toyoda A."/>
            <person name="Oliveira C."/>
            <person name="Osipova E."/>
            <person name="Leigh N.D."/>
            <person name="Simon A."/>
            <person name="Yun M.H."/>
        </authorList>
    </citation>
    <scope>NUCLEOTIDE SEQUENCE</scope>
    <source>
        <strain evidence="2">20211129_DDA</strain>
        <tissue evidence="2">Liver</tissue>
    </source>
</reference>